<protein>
    <submittedName>
        <fullName evidence="2">FecR domain-containing protein</fullName>
    </submittedName>
</protein>
<dbReference type="KEGG" id="tcn:H9L16_04135"/>
<evidence type="ECO:0000313" key="3">
    <source>
        <dbReference type="Proteomes" id="UP000515804"/>
    </source>
</evidence>
<dbReference type="EMBL" id="CP060719">
    <property type="protein sequence ID" value="QNN70791.1"/>
    <property type="molecule type" value="Genomic_DNA"/>
</dbReference>
<reference evidence="2 3" key="1">
    <citation type="submission" date="2020-08" db="EMBL/GenBank/DDBJ databases">
        <title>Genome sequence of Thermomonas carbonis KCTC 42013T.</title>
        <authorList>
            <person name="Hyun D.-W."/>
            <person name="Bae J.-W."/>
        </authorList>
    </citation>
    <scope>NUCLEOTIDE SEQUENCE [LARGE SCALE GENOMIC DNA]</scope>
    <source>
        <strain evidence="2 3">KCTC 42013</strain>
    </source>
</reference>
<sequence length="349" mass="37437">MDSSAPIDHPPGDSRSIEQCAAEWLARREFGAWADDEEQALQAWLGANTAHRVAFLRLQAAWSESDRLQALAAGWKQPGPPPRGYWTTPAGERIELAPRESTRSARLPKLAAAAVLVIACTLATGLGWRSYNRVDSAHLQTALGATGTLPLADGSQAILASDSRIDVRLSRKQRHIALAQGEAFFSVAKDPDRPFVVAAGGHDVVAVGTRFSVRRDGPDLRVVVTEGTVRLESQAGGSTRPASLLPAGSVALVRGDDVLVRSVALDDAERLLDWRQGLLAFRDTTLAEAAAEFNRYNARKLVIGDAEAGALRIGGSFRADNATAFVRLLEQGFPVRADASGDRIVLHSR</sequence>
<dbReference type="Proteomes" id="UP000515804">
    <property type="component" value="Chromosome"/>
</dbReference>
<dbReference type="PANTHER" id="PTHR30273:SF2">
    <property type="entry name" value="PROTEIN FECR"/>
    <property type="match status" value="1"/>
</dbReference>
<evidence type="ECO:0000259" key="1">
    <source>
        <dbReference type="Pfam" id="PF04773"/>
    </source>
</evidence>
<dbReference type="PANTHER" id="PTHR30273">
    <property type="entry name" value="PERIPLASMIC SIGNAL SENSOR AND SIGMA FACTOR ACTIVATOR FECR-RELATED"/>
    <property type="match status" value="1"/>
</dbReference>
<dbReference type="GO" id="GO:0016989">
    <property type="term" value="F:sigma factor antagonist activity"/>
    <property type="evidence" value="ECO:0007669"/>
    <property type="project" value="TreeGrafter"/>
</dbReference>
<accession>A0A7G9SSG6</accession>
<dbReference type="Pfam" id="PF04773">
    <property type="entry name" value="FecR"/>
    <property type="match status" value="1"/>
</dbReference>
<organism evidence="2 3">
    <name type="scientific">Thermomonas carbonis</name>
    <dbReference type="NCBI Taxonomy" id="1463158"/>
    <lineage>
        <taxon>Bacteria</taxon>
        <taxon>Pseudomonadati</taxon>
        <taxon>Pseudomonadota</taxon>
        <taxon>Gammaproteobacteria</taxon>
        <taxon>Lysobacterales</taxon>
        <taxon>Lysobacteraceae</taxon>
        <taxon>Thermomonas</taxon>
    </lineage>
</organism>
<dbReference type="AlphaFoldDB" id="A0A7G9SSG6"/>
<feature type="domain" description="FecR protein" evidence="1">
    <location>
        <begin position="139"/>
        <end position="230"/>
    </location>
</feature>
<dbReference type="InterPro" id="IPR012373">
    <property type="entry name" value="Ferrdict_sens_TM"/>
</dbReference>
<keyword evidence="3" id="KW-1185">Reference proteome</keyword>
<evidence type="ECO:0000313" key="2">
    <source>
        <dbReference type="EMBL" id="QNN70791.1"/>
    </source>
</evidence>
<gene>
    <name evidence="2" type="ORF">H9L16_04135</name>
</gene>
<dbReference type="InterPro" id="IPR006860">
    <property type="entry name" value="FecR"/>
</dbReference>
<proteinExistence type="predicted"/>
<dbReference type="Gene3D" id="2.60.120.1440">
    <property type="match status" value="1"/>
</dbReference>
<dbReference type="PIRSF" id="PIRSF018266">
    <property type="entry name" value="FecR"/>
    <property type="match status" value="1"/>
</dbReference>
<dbReference type="RefSeq" id="WP_187553306.1">
    <property type="nucleotide sequence ID" value="NZ_BMZL01000001.1"/>
</dbReference>
<dbReference type="Gene3D" id="3.55.50.30">
    <property type="match status" value="1"/>
</dbReference>
<name>A0A7G9SSG6_9GAMM</name>